<evidence type="ECO:0000313" key="4">
    <source>
        <dbReference type="Proteomes" id="UP001304125"/>
    </source>
</evidence>
<dbReference type="Pfam" id="PF01464">
    <property type="entry name" value="SLT"/>
    <property type="match status" value="1"/>
</dbReference>
<feature type="signal peptide" evidence="1">
    <location>
        <begin position="1"/>
        <end position="38"/>
    </location>
</feature>
<gene>
    <name evidence="3" type="ORF">RN606_05945</name>
</gene>
<keyword evidence="4" id="KW-1185">Reference proteome</keyword>
<feature type="domain" description="LysM" evidence="2">
    <location>
        <begin position="98"/>
        <end position="142"/>
    </location>
</feature>
<dbReference type="SUPFAM" id="SSF54106">
    <property type="entry name" value="LysM domain"/>
    <property type="match status" value="4"/>
</dbReference>
<dbReference type="InterPro" id="IPR023346">
    <property type="entry name" value="Lysozyme-like_dom_sf"/>
</dbReference>
<dbReference type="RefSeq" id="WP_313501039.1">
    <property type="nucleotide sequence ID" value="NZ_CP134879.1"/>
</dbReference>
<evidence type="ECO:0000313" key="3">
    <source>
        <dbReference type="EMBL" id="WNM25691.1"/>
    </source>
</evidence>
<evidence type="ECO:0000256" key="1">
    <source>
        <dbReference type="SAM" id="SignalP"/>
    </source>
</evidence>
<dbReference type="Pfam" id="PF01476">
    <property type="entry name" value="LysM"/>
    <property type="match status" value="4"/>
</dbReference>
<sequence length="449" mass="45060">MPSVRITSRGLPRGSRRTAIGALAALAISTFAALPANADERHRVSSGETVSGLAAAYGTTVSAIVDANRLDARATIYVGQTLAIPTGTSPATSVATGATHVVVPGDTVWDLARTYGTTVAAVVSANSLGASATIRIGQKLTIPGLASASTATTSTAAATTATHTVVAGDTVWNLARTYGTSVSAITTANSLGASATIRIGQTLTIPGATAVGNATAAGSTATLATASNIASFGATTQSHTVASGETLSSIASKYGVAVSTIVTANGIKNPSLIRIGQVLTIPGAVPTGLVGDTFAGRTYASDVVASANQNKATLLSMQVPSRNEMQAMVVSTARAMGVDTALAQAVAYQESGFNMRAVSPANAVGVMQVIPTSGAWASDLVGTDLNLLIAQDNVTAGVAILRQLTRTSSSLETAIAGYYQGAASVRKYGMASDTQRYVASVLALMEQFG</sequence>
<feature type="domain" description="LysM" evidence="2">
    <location>
        <begin position="40"/>
        <end position="84"/>
    </location>
</feature>
<proteinExistence type="predicted"/>
<dbReference type="PANTHER" id="PTHR33734:SF22">
    <property type="entry name" value="MEMBRANE-BOUND LYTIC MUREIN TRANSGLYCOSYLASE D"/>
    <property type="match status" value="1"/>
</dbReference>
<dbReference type="CDD" id="cd00118">
    <property type="entry name" value="LysM"/>
    <property type="match status" value="4"/>
</dbReference>
<dbReference type="AlphaFoldDB" id="A0AA96FBU0"/>
<dbReference type="Gene3D" id="1.10.530.10">
    <property type="match status" value="1"/>
</dbReference>
<dbReference type="Gene3D" id="3.10.350.10">
    <property type="entry name" value="LysM domain"/>
    <property type="match status" value="4"/>
</dbReference>
<dbReference type="EMBL" id="CP134879">
    <property type="protein sequence ID" value="WNM25691.1"/>
    <property type="molecule type" value="Genomic_DNA"/>
</dbReference>
<dbReference type="CDD" id="cd00254">
    <property type="entry name" value="LT-like"/>
    <property type="match status" value="1"/>
</dbReference>
<accession>A0AA96FBU0</accession>
<evidence type="ECO:0000259" key="2">
    <source>
        <dbReference type="PROSITE" id="PS51782"/>
    </source>
</evidence>
<reference evidence="3 4" key="1">
    <citation type="submission" date="2023-09" db="EMBL/GenBank/DDBJ databases">
        <title>Demequina sp. a novel bacteria isolated from Capsicum annuum.</title>
        <authorList>
            <person name="Humaira Z."/>
            <person name="Lee J."/>
            <person name="Cho D."/>
        </authorList>
    </citation>
    <scope>NUCLEOTIDE SEQUENCE [LARGE SCALE GENOMIC DNA]</scope>
    <source>
        <strain evidence="3 4">OYTSA14</strain>
    </source>
</reference>
<organism evidence="3 4">
    <name type="scientific">Demequina capsici</name>
    <dbReference type="NCBI Taxonomy" id="3075620"/>
    <lineage>
        <taxon>Bacteria</taxon>
        <taxon>Bacillati</taxon>
        <taxon>Actinomycetota</taxon>
        <taxon>Actinomycetes</taxon>
        <taxon>Micrococcales</taxon>
        <taxon>Demequinaceae</taxon>
        <taxon>Demequina</taxon>
    </lineage>
</organism>
<dbReference type="PANTHER" id="PTHR33734">
    <property type="entry name" value="LYSM DOMAIN-CONTAINING GPI-ANCHORED PROTEIN 2"/>
    <property type="match status" value="1"/>
</dbReference>
<protein>
    <submittedName>
        <fullName evidence="3">LysM peptidoglycan-binding domain-containing protein</fullName>
    </submittedName>
</protein>
<dbReference type="InterPro" id="IPR036779">
    <property type="entry name" value="LysM_dom_sf"/>
</dbReference>
<dbReference type="InterPro" id="IPR008258">
    <property type="entry name" value="Transglycosylase_SLT_dom_1"/>
</dbReference>
<name>A0AA96FBU0_9MICO</name>
<feature type="domain" description="LysM" evidence="2">
    <location>
        <begin position="161"/>
        <end position="205"/>
    </location>
</feature>
<feature type="domain" description="LysM" evidence="2">
    <location>
        <begin position="237"/>
        <end position="281"/>
    </location>
</feature>
<feature type="chain" id="PRO_5041697199" evidence="1">
    <location>
        <begin position="39"/>
        <end position="449"/>
    </location>
</feature>
<dbReference type="InterPro" id="IPR018392">
    <property type="entry name" value="LysM"/>
</dbReference>
<dbReference type="Proteomes" id="UP001304125">
    <property type="component" value="Chromosome"/>
</dbReference>
<keyword evidence="1" id="KW-0732">Signal</keyword>
<dbReference type="PROSITE" id="PS51782">
    <property type="entry name" value="LYSM"/>
    <property type="match status" value="4"/>
</dbReference>
<dbReference type="SMART" id="SM00257">
    <property type="entry name" value="LysM"/>
    <property type="match status" value="4"/>
</dbReference>
<dbReference type="SUPFAM" id="SSF53955">
    <property type="entry name" value="Lysozyme-like"/>
    <property type="match status" value="1"/>
</dbReference>